<gene>
    <name evidence="3" type="ORF">EZS27_034592</name>
</gene>
<dbReference type="Gene3D" id="1.10.150.130">
    <property type="match status" value="1"/>
</dbReference>
<reference evidence="3" key="1">
    <citation type="submission" date="2019-03" db="EMBL/GenBank/DDBJ databases">
        <title>Single cell metagenomics reveals metabolic interactions within the superorganism composed of flagellate Streblomastix strix and complex community of Bacteroidetes bacteria on its surface.</title>
        <authorList>
            <person name="Treitli S.C."/>
            <person name="Kolisko M."/>
            <person name="Husnik F."/>
            <person name="Keeling P."/>
            <person name="Hampl V."/>
        </authorList>
    </citation>
    <scope>NUCLEOTIDE SEQUENCE</scope>
    <source>
        <strain evidence="3">STM</strain>
    </source>
</reference>
<dbReference type="AlphaFoldDB" id="A0A5J4Q2R8"/>
<name>A0A5J4Q2R8_9ZZZZ</name>
<sequence length="292" mass="34752">MGIFRGFLRSYKINVYVCIVFRTYYIMATIYLSLSAKVDTSPQKEIRLRFKHGRVDQQAKTNIFIPVEYWDREAQQIIIPNFRLMNDEKKQLKIHLSIQNEKINKLTATIQMAFNNADKDNFPSDWLKLTIDKYNFPEKYALKEGTATPTSQTFFETFDEFLQKRKLSDVREKNFMVLKRALQRYELFVSANEKRDFKLEIDNITGGIITDFESFLRNECTLYDEYRDIYDRFPPIINTNRKTSKPQPRGTNTINALFNKLRAFFNWCLDNGKRDVESHQKGLVYETIKDRK</sequence>
<keyword evidence="2" id="KW-0812">Transmembrane</keyword>
<evidence type="ECO:0000256" key="2">
    <source>
        <dbReference type="SAM" id="Phobius"/>
    </source>
</evidence>
<feature type="transmembrane region" description="Helical" evidence="2">
    <location>
        <begin position="13"/>
        <end position="34"/>
    </location>
</feature>
<comment type="caution">
    <text evidence="3">The sequence shown here is derived from an EMBL/GenBank/DDBJ whole genome shotgun (WGS) entry which is preliminary data.</text>
</comment>
<evidence type="ECO:0000256" key="1">
    <source>
        <dbReference type="ARBA" id="ARBA00023125"/>
    </source>
</evidence>
<protein>
    <submittedName>
        <fullName evidence="3">Uncharacterized protein</fullName>
    </submittedName>
</protein>
<proteinExistence type="predicted"/>
<dbReference type="GO" id="GO:0003677">
    <property type="term" value="F:DNA binding"/>
    <property type="evidence" value="ECO:0007669"/>
    <property type="project" value="UniProtKB-KW"/>
</dbReference>
<accession>A0A5J4Q2R8</accession>
<dbReference type="EMBL" id="SNRY01005475">
    <property type="protein sequence ID" value="KAA6314863.1"/>
    <property type="molecule type" value="Genomic_DNA"/>
</dbReference>
<keyword evidence="2" id="KW-1133">Transmembrane helix</keyword>
<evidence type="ECO:0000313" key="3">
    <source>
        <dbReference type="EMBL" id="KAA6314863.1"/>
    </source>
</evidence>
<keyword evidence="2" id="KW-0472">Membrane</keyword>
<organism evidence="3">
    <name type="scientific">termite gut metagenome</name>
    <dbReference type="NCBI Taxonomy" id="433724"/>
    <lineage>
        <taxon>unclassified sequences</taxon>
        <taxon>metagenomes</taxon>
        <taxon>organismal metagenomes</taxon>
    </lineage>
</organism>
<keyword evidence="1" id="KW-0238">DNA-binding</keyword>
<dbReference type="InterPro" id="IPR010998">
    <property type="entry name" value="Integrase_recombinase_N"/>
</dbReference>